<keyword evidence="2" id="KW-1185">Reference proteome</keyword>
<dbReference type="AlphaFoldDB" id="A0A1Y2AKD6"/>
<sequence>MVRLLVTDSRIDPSVHDNMAIPLVARYGGTHLLGLLLKDERGYQSGWKRSSY</sequence>
<accession>A0A1Y2AKD6</accession>
<reference evidence="1 2" key="1">
    <citation type="submission" date="2016-07" db="EMBL/GenBank/DDBJ databases">
        <title>Pervasive Adenine N6-methylation of Active Genes in Fungi.</title>
        <authorList>
            <consortium name="DOE Joint Genome Institute"/>
            <person name="Mondo S.J."/>
            <person name="Dannebaum R.O."/>
            <person name="Kuo R.C."/>
            <person name="Labutti K."/>
            <person name="Haridas S."/>
            <person name="Kuo A."/>
            <person name="Salamov A."/>
            <person name="Ahrendt S.R."/>
            <person name="Lipzen A."/>
            <person name="Sullivan W."/>
            <person name="Andreopoulos W.B."/>
            <person name="Clum A."/>
            <person name="Lindquist E."/>
            <person name="Daum C."/>
            <person name="Ramamoorthy G.K."/>
            <person name="Gryganskyi A."/>
            <person name="Culley D."/>
            <person name="Magnuson J.K."/>
            <person name="James T.Y."/>
            <person name="O'Malley M.A."/>
            <person name="Stajich J.E."/>
            <person name="Spatafora J.W."/>
            <person name="Visel A."/>
            <person name="Grigoriev I.V."/>
        </authorList>
    </citation>
    <scope>NUCLEOTIDE SEQUENCE [LARGE SCALE GENOMIC DNA]</scope>
    <source>
        <strain evidence="1 2">JEL800</strain>
    </source>
</reference>
<evidence type="ECO:0000313" key="1">
    <source>
        <dbReference type="EMBL" id="ORY22954.1"/>
    </source>
</evidence>
<evidence type="ECO:0000313" key="2">
    <source>
        <dbReference type="Proteomes" id="UP000193642"/>
    </source>
</evidence>
<protein>
    <submittedName>
        <fullName evidence="1">Uncharacterized protein</fullName>
    </submittedName>
</protein>
<proteinExistence type="predicted"/>
<comment type="caution">
    <text evidence="1">The sequence shown here is derived from an EMBL/GenBank/DDBJ whole genome shotgun (WGS) entry which is preliminary data.</text>
</comment>
<name>A0A1Y2AKD6_9FUNG</name>
<dbReference type="OrthoDB" id="2163089at2759"/>
<dbReference type="EMBL" id="MCGO01000168">
    <property type="protein sequence ID" value="ORY22954.1"/>
    <property type="molecule type" value="Genomic_DNA"/>
</dbReference>
<dbReference type="Proteomes" id="UP000193642">
    <property type="component" value="Unassembled WGS sequence"/>
</dbReference>
<organism evidence="1 2">
    <name type="scientific">Rhizoclosmatium globosum</name>
    <dbReference type="NCBI Taxonomy" id="329046"/>
    <lineage>
        <taxon>Eukaryota</taxon>
        <taxon>Fungi</taxon>
        <taxon>Fungi incertae sedis</taxon>
        <taxon>Chytridiomycota</taxon>
        <taxon>Chytridiomycota incertae sedis</taxon>
        <taxon>Chytridiomycetes</taxon>
        <taxon>Chytridiales</taxon>
        <taxon>Chytriomycetaceae</taxon>
        <taxon>Rhizoclosmatium</taxon>
    </lineage>
</organism>
<gene>
    <name evidence="1" type="ORF">BCR33DRAFT_728366</name>
</gene>